<evidence type="ECO:0000313" key="2">
    <source>
        <dbReference type="Proteomes" id="UP001146670"/>
    </source>
</evidence>
<dbReference type="Proteomes" id="UP001146670">
    <property type="component" value="Unassembled WGS sequence"/>
</dbReference>
<dbReference type="Pfam" id="PF05595">
    <property type="entry name" value="DUF771"/>
    <property type="match status" value="1"/>
</dbReference>
<evidence type="ECO:0000313" key="1">
    <source>
        <dbReference type="EMBL" id="MCZ0726146.1"/>
    </source>
</evidence>
<keyword evidence="2" id="KW-1185">Reference proteome</keyword>
<dbReference type="RefSeq" id="WP_268752471.1">
    <property type="nucleotide sequence ID" value="NZ_JAPRFQ010000002.1"/>
</dbReference>
<dbReference type="EMBL" id="JAPRFR010000002">
    <property type="protein sequence ID" value="MCZ0726146.1"/>
    <property type="molecule type" value="Genomic_DNA"/>
</dbReference>
<gene>
    <name evidence="1" type="ORF">OW157_06105</name>
</gene>
<comment type="caution">
    <text evidence="1">The sequence shown here is derived from an EMBL/GenBank/DDBJ whole genome shotgun (WGS) entry which is preliminary data.</text>
</comment>
<proteinExistence type="predicted"/>
<sequence length="103" mass="12184">MTIGEALESAINTQIELINRQHEQELEKLKSNLDYGSYGDLKWFSDRVSMSPNKAKESILYPFRKDLEGKMVKYPESKGVRWMFNKYFVNKWLAENFERVLGE</sequence>
<reference evidence="1" key="1">
    <citation type="submission" date="2022-12" db="EMBL/GenBank/DDBJ databases">
        <title>Description and comparative metabolic analysis of Aerococcus sp. nov., isolated from the feces of a pig.</title>
        <authorList>
            <person name="Chang Y.-H."/>
        </authorList>
    </citation>
    <scope>NUCLEOTIDE SEQUENCE</scope>
    <source>
        <strain evidence="1">YH-aer222</strain>
    </source>
</reference>
<dbReference type="InterPro" id="IPR008489">
    <property type="entry name" value="DUF771"/>
</dbReference>
<accession>A0A9X3JFN5</accession>
<dbReference type="AlphaFoldDB" id="A0A9X3JFN5"/>
<organism evidence="1 2">
    <name type="scientific">Aerococcus kribbianus</name>
    <dbReference type="NCBI Taxonomy" id="2999064"/>
    <lineage>
        <taxon>Bacteria</taxon>
        <taxon>Bacillati</taxon>
        <taxon>Bacillota</taxon>
        <taxon>Bacilli</taxon>
        <taxon>Lactobacillales</taxon>
        <taxon>Aerococcaceae</taxon>
        <taxon>Aerococcus</taxon>
    </lineage>
</organism>
<protein>
    <submittedName>
        <fullName evidence="1">DUF771 domain-containing protein</fullName>
    </submittedName>
</protein>
<name>A0A9X3JFN5_9LACT</name>